<organism>
    <name type="scientific">Pediculus humanus subsp. corporis</name>
    <name type="common">Body louse</name>
    <dbReference type="NCBI Taxonomy" id="121224"/>
    <lineage>
        <taxon>Eukaryota</taxon>
        <taxon>Metazoa</taxon>
        <taxon>Ecdysozoa</taxon>
        <taxon>Arthropoda</taxon>
        <taxon>Hexapoda</taxon>
        <taxon>Insecta</taxon>
        <taxon>Pterygota</taxon>
        <taxon>Neoptera</taxon>
        <taxon>Paraneoptera</taxon>
        <taxon>Psocodea</taxon>
        <taxon>Troctomorpha</taxon>
        <taxon>Phthiraptera</taxon>
        <taxon>Anoplura</taxon>
        <taxon>Pediculidae</taxon>
        <taxon>Pediculus</taxon>
    </lineage>
</organism>
<reference evidence="9" key="2">
    <citation type="submission" date="2007-04" db="EMBL/GenBank/DDBJ databases">
        <title>The genome of the human body louse.</title>
        <authorList>
            <consortium name="The Human Body Louse Genome Consortium"/>
            <person name="Kirkness E."/>
            <person name="Walenz B."/>
            <person name="Hass B."/>
            <person name="Bruggner R."/>
            <person name="Strausberg R."/>
        </authorList>
    </citation>
    <scope>NUCLEOTIDE SEQUENCE</scope>
    <source>
        <strain evidence="9">USDA</strain>
    </source>
</reference>
<dbReference type="HOGENOM" id="CLU_071760_0_0_1"/>
<proteinExistence type="inferred from homology"/>
<gene>
    <name evidence="10" type="primary">8230034</name>
    <name evidence="9" type="ORF">Phum_PHUM450440</name>
</gene>
<dbReference type="EMBL" id="AAZO01005490">
    <property type="status" value="NOT_ANNOTATED_CDS"/>
    <property type="molecule type" value="Genomic_DNA"/>
</dbReference>
<keyword evidence="7" id="KW-0539">Nucleus</keyword>
<dbReference type="KEGG" id="phu:Phum_PHUM450440"/>
<evidence type="ECO:0000313" key="9">
    <source>
        <dbReference type="EMBL" id="EEB17014.1"/>
    </source>
</evidence>
<feature type="domain" description="Uracil-DNA glycosylase-like" evidence="8">
    <location>
        <begin position="63"/>
        <end position="247"/>
    </location>
</feature>
<dbReference type="GeneID" id="8230034"/>
<dbReference type="PANTHER" id="PTHR13235">
    <property type="entry name" value="SINGLE-STRAND SELECTIVE MONOFUNCTIONAL URACIL DNA GLYCOSYLASE"/>
    <property type="match status" value="1"/>
</dbReference>
<dbReference type="InterPro" id="IPR039134">
    <property type="entry name" value="SMUG1"/>
</dbReference>
<dbReference type="InterPro" id="IPR005122">
    <property type="entry name" value="Uracil-DNA_glycosylase-like"/>
</dbReference>
<evidence type="ECO:0000256" key="5">
    <source>
        <dbReference type="ARBA" id="ARBA00023125"/>
    </source>
</evidence>
<dbReference type="Proteomes" id="UP000009046">
    <property type="component" value="Unassembled WGS sequence"/>
</dbReference>
<protein>
    <submittedName>
        <fullName evidence="9">Single-strand selective monofunctional uracil DNA glycosylase, putative</fullName>
    </submittedName>
</protein>
<keyword evidence="3" id="KW-0227">DNA damage</keyword>
<evidence type="ECO:0000256" key="3">
    <source>
        <dbReference type="ARBA" id="ARBA00022763"/>
    </source>
</evidence>
<evidence type="ECO:0000259" key="8">
    <source>
        <dbReference type="Pfam" id="PF03167"/>
    </source>
</evidence>
<dbReference type="RefSeq" id="XP_002429752.1">
    <property type="nucleotide sequence ID" value="XM_002429707.1"/>
</dbReference>
<dbReference type="eggNOG" id="ENOG502QT20">
    <property type="taxonomic scope" value="Eukaryota"/>
</dbReference>
<evidence type="ECO:0000313" key="10">
    <source>
        <dbReference type="EnsemblMetazoa" id="PHUM450440-PA"/>
    </source>
</evidence>
<keyword evidence="11" id="KW-1185">Reference proteome</keyword>
<dbReference type="Pfam" id="PF03167">
    <property type="entry name" value="UDG"/>
    <property type="match status" value="1"/>
</dbReference>
<keyword evidence="6" id="KW-0234">DNA repair</keyword>
<evidence type="ECO:0000256" key="7">
    <source>
        <dbReference type="ARBA" id="ARBA00023242"/>
    </source>
</evidence>
<dbReference type="EMBL" id="DS235786">
    <property type="protein sequence ID" value="EEB17014.1"/>
    <property type="molecule type" value="Genomic_DNA"/>
</dbReference>
<evidence type="ECO:0000256" key="4">
    <source>
        <dbReference type="ARBA" id="ARBA00022801"/>
    </source>
</evidence>
<evidence type="ECO:0000256" key="6">
    <source>
        <dbReference type="ARBA" id="ARBA00023204"/>
    </source>
</evidence>
<dbReference type="FunFam" id="3.40.470.10:FF:000005">
    <property type="entry name" value="Single-strand selective monofunctional uracil DNA glycosylase"/>
    <property type="match status" value="1"/>
</dbReference>
<dbReference type="InParanoid" id="E0VUF8"/>
<accession>E0VUF8</accession>
<dbReference type="VEuPathDB" id="VectorBase:PHUM450440"/>
<dbReference type="GO" id="GO:0005634">
    <property type="term" value="C:nucleus"/>
    <property type="evidence" value="ECO:0007669"/>
    <property type="project" value="UniProtKB-SubCell"/>
</dbReference>
<evidence type="ECO:0000313" key="11">
    <source>
        <dbReference type="Proteomes" id="UP000009046"/>
    </source>
</evidence>
<dbReference type="GO" id="GO:0006284">
    <property type="term" value="P:base-excision repair"/>
    <property type="evidence" value="ECO:0007669"/>
    <property type="project" value="InterPro"/>
</dbReference>
<comment type="subcellular location">
    <subcellularLocation>
        <location evidence="1">Nucleus</location>
    </subcellularLocation>
</comment>
<evidence type="ECO:0000256" key="1">
    <source>
        <dbReference type="ARBA" id="ARBA00004123"/>
    </source>
</evidence>
<dbReference type="OrthoDB" id="408702at2759"/>
<dbReference type="FunCoup" id="E0VUF8">
    <property type="interactions" value="754"/>
</dbReference>
<dbReference type="EnsemblMetazoa" id="PHUM450440-RA">
    <property type="protein sequence ID" value="PHUM450440-PA"/>
    <property type="gene ID" value="PHUM450440"/>
</dbReference>
<dbReference type="GO" id="GO:0003677">
    <property type="term" value="F:DNA binding"/>
    <property type="evidence" value="ECO:0007669"/>
    <property type="project" value="UniProtKB-KW"/>
</dbReference>
<evidence type="ECO:0000256" key="2">
    <source>
        <dbReference type="ARBA" id="ARBA00007889"/>
    </source>
</evidence>
<dbReference type="Gene3D" id="3.40.470.10">
    <property type="entry name" value="Uracil-DNA glycosylase-like domain"/>
    <property type="match status" value="1"/>
</dbReference>
<dbReference type="InterPro" id="IPR036895">
    <property type="entry name" value="Uracil-DNA_glycosylase-like_sf"/>
</dbReference>
<name>E0VUF8_PEDHC</name>
<reference evidence="9" key="1">
    <citation type="submission" date="2007-04" db="EMBL/GenBank/DDBJ databases">
        <title>Annotation of Pediculus humanus corporis strain USDA.</title>
        <authorList>
            <person name="Kirkness E."/>
            <person name="Hannick L."/>
            <person name="Hass B."/>
            <person name="Bruggner R."/>
            <person name="Lawson D."/>
            <person name="Bidwell S."/>
            <person name="Joardar V."/>
            <person name="Caler E."/>
            <person name="Walenz B."/>
            <person name="Inman J."/>
            <person name="Schobel S."/>
            <person name="Galinsky K."/>
            <person name="Amedeo P."/>
            <person name="Strausberg R."/>
        </authorList>
    </citation>
    <scope>NUCLEOTIDE SEQUENCE</scope>
    <source>
        <strain evidence="9">USDA</strain>
    </source>
</reference>
<keyword evidence="4" id="KW-0378">Hydrolase</keyword>
<dbReference type="CTD" id="8230034"/>
<dbReference type="OMA" id="VANYCPL"/>
<reference evidence="10" key="3">
    <citation type="submission" date="2021-02" db="UniProtKB">
        <authorList>
            <consortium name="EnsemblMetazoa"/>
        </authorList>
    </citation>
    <scope>IDENTIFICATION</scope>
    <source>
        <strain evidence="10">USDA</strain>
    </source>
</reference>
<dbReference type="PANTHER" id="PTHR13235:SF2">
    <property type="entry name" value="SINGLE-STRAND SELECTIVE MONOFUNCTIONAL URACIL DNA GLYCOSYLASE"/>
    <property type="match status" value="1"/>
</dbReference>
<dbReference type="AlphaFoldDB" id="E0VUF8"/>
<dbReference type="GO" id="GO:0000703">
    <property type="term" value="F:oxidized pyrimidine nucleobase lesion DNA N-glycosylase activity"/>
    <property type="evidence" value="ECO:0007669"/>
    <property type="project" value="TreeGrafter"/>
</dbReference>
<sequence length="266" mass="30925">MSSLECDVSNTFSKNYKFSERLFDIENDMSNELELLNFKPPIEYVYNPLKYAKNLHENFTKKYFEKCTKKILFLGMNPGPWGMCQTGVVFGEKNFIKDWMKLSGKVSKPHIEHPKKKISGLECNRTEISGKKFWGFFKKLCKTPEQFFKHSFVYNHCCLAFMDATGKNITPPEIKDLAIKKKLYEICDRALIKILKEFHFEIIVAIGKFAEKNALTALKKNGIGNVKVLSIPHPSPRNAKNFSNWEEVTLNKLENNKLLKFFKDNQ</sequence>
<dbReference type="SUPFAM" id="SSF52141">
    <property type="entry name" value="Uracil-DNA glycosylase-like"/>
    <property type="match status" value="1"/>
</dbReference>
<dbReference type="GO" id="GO:0017065">
    <property type="term" value="F:single-strand selective uracil DNA N-glycosylase activity"/>
    <property type="evidence" value="ECO:0007669"/>
    <property type="project" value="InterPro"/>
</dbReference>
<dbReference type="CDD" id="cd19374">
    <property type="entry name" value="UDG-F3_SMUG1-like"/>
    <property type="match status" value="1"/>
</dbReference>
<keyword evidence="5" id="KW-0238">DNA-binding</keyword>
<dbReference type="STRING" id="121224.E0VUF8"/>
<comment type="similarity">
    <text evidence="2">Belongs to the uracil-DNA glycosylase (UDG) superfamily. SMUG1 family.</text>
</comment>